<dbReference type="SUPFAM" id="SSF48371">
    <property type="entry name" value="ARM repeat"/>
    <property type="match status" value="1"/>
</dbReference>
<proteinExistence type="predicted"/>
<feature type="region of interest" description="Disordered" evidence="1">
    <location>
        <begin position="1"/>
        <end position="27"/>
    </location>
</feature>
<evidence type="ECO:0000313" key="2">
    <source>
        <dbReference type="EMBL" id="QDU87361.1"/>
    </source>
</evidence>
<organism evidence="2 3">
    <name type="scientific">Pirellulimonas nuda</name>
    <dbReference type="NCBI Taxonomy" id="2528009"/>
    <lineage>
        <taxon>Bacteria</taxon>
        <taxon>Pseudomonadati</taxon>
        <taxon>Planctomycetota</taxon>
        <taxon>Planctomycetia</taxon>
        <taxon>Pirellulales</taxon>
        <taxon>Lacipirellulaceae</taxon>
        <taxon>Pirellulimonas</taxon>
    </lineage>
</organism>
<dbReference type="InterPro" id="IPR016024">
    <property type="entry name" value="ARM-type_fold"/>
</dbReference>
<dbReference type="KEGG" id="pnd:Pla175_07200"/>
<dbReference type="InterPro" id="IPR011989">
    <property type="entry name" value="ARM-like"/>
</dbReference>
<evidence type="ECO:0000313" key="3">
    <source>
        <dbReference type="Proteomes" id="UP000317429"/>
    </source>
</evidence>
<gene>
    <name evidence="2" type="ORF">Pla175_07200</name>
</gene>
<protein>
    <recommendedName>
        <fullName evidence="4">HEAT repeat protein</fullName>
    </recommendedName>
</protein>
<feature type="compositionally biased region" description="Basic and acidic residues" evidence="1">
    <location>
        <begin position="7"/>
        <end position="23"/>
    </location>
</feature>
<name>A0A518D7C9_9BACT</name>
<reference evidence="2 3" key="1">
    <citation type="submission" date="2019-02" db="EMBL/GenBank/DDBJ databases">
        <title>Deep-cultivation of Planctomycetes and their phenomic and genomic characterization uncovers novel biology.</title>
        <authorList>
            <person name="Wiegand S."/>
            <person name="Jogler M."/>
            <person name="Boedeker C."/>
            <person name="Pinto D."/>
            <person name="Vollmers J."/>
            <person name="Rivas-Marin E."/>
            <person name="Kohn T."/>
            <person name="Peeters S.H."/>
            <person name="Heuer A."/>
            <person name="Rast P."/>
            <person name="Oberbeckmann S."/>
            <person name="Bunk B."/>
            <person name="Jeske O."/>
            <person name="Meyerdierks A."/>
            <person name="Storesund J.E."/>
            <person name="Kallscheuer N."/>
            <person name="Luecker S."/>
            <person name="Lage O.M."/>
            <person name="Pohl T."/>
            <person name="Merkel B.J."/>
            <person name="Hornburger P."/>
            <person name="Mueller R.-W."/>
            <person name="Bruemmer F."/>
            <person name="Labrenz M."/>
            <person name="Spormann A.M."/>
            <person name="Op den Camp H."/>
            <person name="Overmann J."/>
            <person name="Amann R."/>
            <person name="Jetten M.S.M."/>
            <person name="Mascher T."/>
            <person name="Medema M.H."/>
            <person name="Devos D.P."/>
            <person name="Kaster A.-K."/>
            <person name="Ovreas L."/>
            <person name="Rohde M."/>
            <person name="Galperin M.Y."/>
            <person name="Jogler C."/>
        </authorList>
    </citation>
    <scope>NUCLEOTIDE SEQUENCE [LARGE SCALE GENOMIC DNA]</scope>
    <source>
        <strain evidence="2 3">Pla175</strain>
    </source>
</reference>
<dbReference type="Pfam" id="PF13646">
    <property type="entry name" value="HEAT_2"/>
    <property type="match status" value="1"/>
</dbReference>
<evidence type="ECO:0008006" key="4">
    <source>
        <dbReference type="Google" id="ProtNLM"/>
    </source>
</evidence>
<keyword evidence="3" id="KW-1185">Reference proteome</keyword>
<dbReference type="AlphaFoldDB" id="A0A518D7C9"/>
<dbReference type="Gene3D" id="1.25.10.10">
    <property type="entry name" value="Leucine-rich Repeat Variant"/>
    <property type="match status" value="1"/>
</dbReference>
<evidence type="ECO:0000256" key="1">
    <source>
        <dbReference type="SAM" id="MobiDB-lite"/>
    </source>
</evidence>
<sequence>MLRNRQTKQDSRGGARAPRRTEHSPYFSAPPRLCESLSWTPSRSGFGVLLALAMLSSPCHAQTPAANANSPAVQAALDLPRTLPRHYIEAAGALVDLGRADLAGPILEELIALNLDDTAKAELVDHVGSAVLLRMSRSTALPATVAPFVQSCLDASMAVRSSPERLAELTKLLSDPARVGAALEEIGQTGEAGVAYFVAALATAQDDEQRNRIREALVRLAPESTPALYAALQSDNPAVRTQAAYALGQAGAPQAVALLVAPAVVAPYDSAEAKAARWSLQELTDTLPSTASADAVISKELKQIAAGVPVMRPNANGQVALWVWDQKGAQRVDVPLHDAGVVFSAWLARDRWRLAPQSEAKRIDAVVFDLERVALLKSHGVDAAPYKELEADKLPTYDLSQGLACALAGARHGAARRLCELLGERKDVAALHSGGGLPSALSRALSSPSRSVRFAALSAIMAINPQSPYAGSNRLIDAVIDFAAGGGTPSAVVAMPNQQRSSTLAGLLNGQQVDGMPTNRGDRAIDLAAGPNVEMAFVDLAILLPGVRETLFQIRRGPGGGELPIALLASEGRLDEAKKIASEHSRVVAFPRPQTPAAVEAIVARLRGFTPGMDDMQVRDDRAAKARDWLTGLITSGPQFYNLAGKALEVAALLASLPPSEAIKPLAVTGAPEAQRMLIDYVNAASLPIADRRAAAEALAENIAAHGILLDSNELLTQYDRYNASESADAETQQVLGRVLDALERRQPDSEKRPQVDAE</sequence>
<accession>A0A518D7C9</accession>
<dbReference type="EMBL" id="CP036291">
    <property type="protein sequence ID" value="QDU87361.1"/>
    <property type="molecule type" value="Genomic_DNA"/>
</dbReference>
<dbReference type="Proteomes" id="UP000317429">
    <property type="component" value="Chromosome"/>
</dbReference>